<feature type="compositionally biased region" description="Polar residues" evidence="1">
    <location>
        <begin position="235"/>
        <end position="252"/>
    </location>
</feature>
<sequence>MDDDGSDEPWEQLDVDDSDLISLSLRPCKRSASHSLKSINPPPPPNPSSSSSASPPLIPGPAGAVQAAMQRRTQIHRHGDDQNVEPIPTQEFVRRVVENGDDKDADFTADPWLSALDYVAKQGADYPTPLGSIRMGVNTHRVAQVVAVIKSCTPNGLGDLMLTLKDPTGTIGASIHHAVLSEGDFGKSVSVGAVLVLKKVAVFSPSRSACYLNITKNNVVQVISKDGRPVVTNDLPISSVNNPAPSSDSAAVSHTRFWAPQEKFPPRQESAEKVMNHLRQSSAVRGSDLNIEKHMETDHAAAPGMSCSGHEQRGSPTADVEVLSSSVKTAMPDGTTKMAIGKDRFDNEVTAAAKKANNPDGVAEGDNPSSTNQPINPVEIPDDQEVGKTTGAKRPRQPLITRASLPEYTEEELDLFEFD</sequence>
<accession>A0A540NFX7</accession>
<feature type="region of interest" description="Disordered" evidence="1">
    <location>
        <begin position="234"/>
        <end position="253"/>
    </location>
</feature>
<reference evidence="3 4" key="1">
    <citation type="journal article" date="2019" name="G3 (Bethesda)">
        <title>Sequencing of a Wild Apple (Malus baccata) Genome Unravels the Differences Between Cultivated and Wild Apple Species Regarding Disease Resistance and Cold Tolerance.</title>
        <authorList>
            <person name="Chen X."/>
        </authorList>
    </citation>
    <scope>NUCLEOTIDE SEQUENCE [LARGE SCALE GENOMIC DNA]</scope>
    <source>
        <strain evidence="4">cv. Shandingzi</strain>
        <tissue evidence="3">Leaves</tissue>
    </source>
</reference>
<dbReference type="STRING" id="106549.A0A540NFX7"/>
<dbReference type="GO" id="GO:0000725">
    <property type="term" value="P:recombinational repair"/>
    <property type="evidence" value="ECO:0007669"/>
    <property type="project" value="InterPro"/>
</dbReference>
<feature type="compositionally biased region" description="Acidic residues" evidence="1">
    <location>
        <begin position="1"/>
        <end position="19"/>
    </location>
</feature>
<dbReference type="PANTHER" id="PTHR14523">
    <property type="entry name" value="UNCHARACTERIZED PROTEIN C17ORF53 HOMOLOG"/>
    <property type="match status" value="1"/>
</dbReference>
<keyword evidence="4" id="KW-1185">Reference proteome</keyword>
<feature type="domain" description="Homologous recombination OB-fold protein OB-fold" evidence="2">
    <location>
        <begin position="141"/>
        <end position="226"/>
    </location>
</feature>
<evidence type="ECO:0000259" key="2">
    <source>
        <dbReference type="Pfam" id="PF15072"/>
    </source>
</evidence>
<feature type="compositionally biased region" description="Low complexity" evidence="1">
    <location>
        <begin position="48"/>
        <end position="63"/>
    </location>
</feature>
<protein>
    <recommendedName>
        <fullName evidence="2">Homologous recombination OB-fold protein OB-fold domain-containing protein</fullName>
    </recommendedName>
</protein>
<dbReference type="Pfam" id="PF15072">
    <property type="entry name" value="HROB"/>
    <property type="match status" value="1"/>
</dbReference>
<organism evidence="3 4">
    <name type="scientific">Malus baccata</name>
    <name type="common">Siberian crab apple</name>
    <name type="synonym">Pyrus baccata</name>
    <dbReference type="NCBI Taxonomy" id="106549"/>
    <lineage>
        <taxon>Eukaryota</taxon>
        <taxon>Viridiplantae</taxon>
        <taxon>Streptophyta</taxon>
        <taxon>Embryophyta</taxon>
        <taxon>Tracheophyta</taxon>
        <taxon>Spermatophyta</taxon>
        <taxon>Magnoliopsida</taxon>
        <taxon>eudicotyledons</taxon>
        <taxon>Gunneridae</taxon>
        <taxon>Pentapetalae</taxon>
        <taxon>rosids</taxon>
        <taxon>fabids</taxon>
        <taxon>Rosales</taxon>
        <taxon>Rosaceae</taxon>
        <taxon>Amygdaloideae</taxon>
        <taxon>Maleae</taxon>
        <taxon>Malus</taxon>
    </lineage>
</organism>
<dbReference type="InterPro" id="IPR028045">
    <property type="entry name" value="HROB"/>
</dbReference>
<evidence type="ECO:0000313" key="4">
    <source>
        <dbReference type="Proteomes" id="UP000315295"/>
    </source>
</evidence>
<proteinExistence type="predicted"/>
<dbReference type="PANTHER" id="PTHR14523:SF1">
    <property type="entry name" value="HOMOLOGOUS RECOMBINATION OB-FOLD PROTEIN"/>
    <property type="match status" value="1"/>
</dbReference>
<dbReference type="AlphaFoldDB" id="A0A540NFX7"/>
<gene>
    <name evidence="3" type="ORF">C1H46_004509</name>
</gene>
<evidence type="ECO:0000256" key="1">
    <source>
        <dbReference type="SAM" id="MobiDB-lite"/>
    </source>
</evidence>
<feature type="region of interest" description="Disordered" evidence="1">
    <location>
        <begin position="355"/>
        <end position="405"/>
    </location>
</feature>
<dbReference type="InterPro" id="IPR058570">
    <property type="entry name" value="HROB_OB"/>
</dbReference>
<evidence type="ECO:0000313" key="3">
    <source>
        <dbReference type="EMBL" id="TQE09931.1"/>
    </source>
</evidence>
<name>A0A540NFX7_MALBA</name>
<dbReference type="Proteomes" id="UP000315295">
    <property type="component" value="Unassembled WGS sequence"/>
</dbReference>
<feature type="region of interest" description="Disordered" evidence="1">
    <location>
        <begin position="301"/>
        <end position="323"/>
    </location>
</feature>
<dbReference type="EMBL" id="VIEB01000051">
    <property type="protein sequence ID" value="TQE09931.1"/>
    <property type="molecule type" value="Genomic_DNA"/>
</dbReference>
<comment type="caution">
    <text evidence="3">The sequence shown here is derived from an EMBL/GenBank/DDBJ whole genome shotgun (WGS) entry which is preliminary data.</text>
</comment>
<feature type="region of interest" description="Disordered" evidence="1">
    <location>
        <begin position="1"/>
        <end position="88"/>
    </location>
</feature>